<feature type="transmembrane region" description="Helical" evidence="7">
    <location>
        <begin position="12"/>
        <end position="30"/>
    </location>
</feature>
<dbReference type="CDD" id="cd06261">
    <property type="entry name" value="TM_PBP2"/>
    <property type="match status" value="1"/>
</dbReference>
<dbReference type="SUPFAM" id="SSF161098">
    <property type="entry name" value="MetI-like"/>
    <property type="match status" value="1"/>
</dbReference>
<feature type="transmembrane region" description="Helical" evidence="7">
    <location>
        <begin position="135"/>
        <end position="157"/>
    </location>
</feature>
<evidence type="ECO:0000256" key="4">
    <source>
        <dbReference type="ARBA" id="ARBA00022692"/>
    </source>
</evidence>
<evidence type="ECO:0000256" key="2">
    <source>
        <dbReference type="ARBA" id="ARBA00022448"/>
    </source>
</evidence>
<evidence type="ECO:0000256" key="5">
    <source>
        <dbReference type="ARBA" id="ARBA00022989"/>
    </source>
</evidence>
<dbReference type="RefSeq" id="WP_213166100.1">
    <property type="nucleotide sequence ID" value="NZ_CP058559.1"/>
</dbReference>
<dbReference type="PANTHER" id="PTHR43163">
    <property type="entry name" value="DIPEPTIDE TRANSPORT SYSTEM PERMEASE PROTEIN DPPB-RELATED"/>
    <property type="match status" value="1"/>
</dbReference>
<evidence type="ECO:0000256" key="6">
    <source>
        <dbReference type="ARBA" id="ARBA00023136"/>
    </source>
</evidence>
<dbReference type="Pfam" id="PF00528">
    <property type="entry name" value="BPD_transp_1"/>
    <property type="match status" value="1"/>
</dbReference>
<evidence type="ECO:0000256" key="3">
    <source>
        <dbReference type="ARBA" id="ARBA00022475"/>
    </source>
</evidence>
<feature type="transmembrane region" description="Helical" evidence="7">
    <location>
        <begin position="291"/>
        <end position="317"/>
    </location>
</feature>
<dbReference type="InterPro" id="IPR045621">
    <property type="entry name" value="BPD_transp_1_N"/>
</dbReference>
<gene>
    <name evidence="9" type="ORF">HYG86_13345</name>
</gene>
<name>A0A7G9WAI0_ALKCA</name>
<organism evidence="9 10">
    <name type="scientific">Alkalicella caledoniensis</name>
    <dbReference type="NCBI Taxonomy" id="2731377"/>
    <lineage>
        <taxon>Bacteria</taxon>
        <taxon>Bacillati</taxon>
        <taxon>Bacillota</taxon>
        <taxon>Clostridia</taxon>
        <taxon>Eubacteriales</taxon>
        <taxon>Proteinivoracaceae</taxon>
        <taxon>Alkalicella</taxon>
    </lineage>
</organism>
<dbReference type="InterPro" id="IPR035906">
    <property type="entry name" value="MetI-like_sf"/>
</dbReference>
<evidence type="ECO:0000256" key="1">
    <source>
        <dbReference type="ARBA" id="ARBA00004651"/>
    </source>
</evidence>
<accession>A0A7G9WAI0</accession>
<dbReference type="Proteomes" id="UP000516160">
    <property type="component" value="Chromosome"/>
</dbReference>
<comment type="subcellular location">
    <subcellularLocation>
        <location evidence="1 7">Cell membrane</location>
        <topology evidence="1 7">Multi-pass membrane protein</topology>
    </subcellularLocation>
</comment>
<comment type="similarity">
    <text evidence="7">Belongs to the binding-protein-dependent transport system permease family.</text>
</comment>
<dbReference type="KEGG" id="acae:HYG86_13345"/>
<keyword evidence="5 7" id="KW-1133">Transmembrane helix</keyword>
<dbReference type="GO" id="GO:0055085">
    <property type="term" value="P:transmembrane transport"/>
    <property type="evidence" value="ECO:0007669"/>
    <property type="project" value="InterPro"/>
</dbReference>
<evidence type="ECO:0000313" key="9">
    <source>
        <dbReference type="EMBL" id="QNO15692.1"/>
    </source>
</evidence>
<keyword evidence="2 7" id="KW-0813">Transport</keyword>
<reference evidence="9 10" key="1">
    <citation type="submission" date="2020-07" db="EMBL/GenBank/DDBJ databases">
        <title>Alkalicella. sp. LB2 genome.</title>
        <authorList>
            <person name="Postec A."/>
            <person name="Quemeneur M."/>
        </authorList>
    </citation>
    <scope>NUCLEOTIDE SEQUENCE [LARGE SCALE GENOMIC DNA]</scope>
    <source>
        <strain evidence="9 10">LB2</strain>
    </source>
</reference>
<dbReference type="PANTHER" id="PTHR43163:SF6">
    <property type="entry name" value="DIPEPTIDE TRANSPORT SYSTEM PERMEASE PROTEIN DPPB-RELATED"/>
    <property type="match status" value="1"/>
</dbReference>
<dbReference type="InterPro" id="IPR000515">
    <property type="entry name" value="MetI-like"/>
</dbReference>
<evidence type="ECO:0000313" key="10">
    <source>
        <dbReference type="Proteomes" id="UP000516160"/>
    </source>
</evidence>
<dbReference type="GO" id="GO:0005886">
    <property type="term" value="C:plasma membrane"/>
    <property type="evidence" value="ECO:0007669"/>
    <property type="project" value="UniProtKB-SubCell"/>
</dbReference>
<keyword evidence="10" id="KW-1185">Reference proteome</keyword>
<sequence>MKTYLIRRLLQMIPLFFGITIVSFSIVHLAPGSPVDLLAGDPNITPEDIARMEEALGLNRPIHIRYFEWVGDMVKGDFGNSFRQGKAVSALILERLPNTMILNIFALLISLSVSIPVGIFSAIRQYSLADYLATFLAFFGVAMPNFWLALLLLYLFWVRLQILPGSGRGTYGWTVESVGWHWYFIDRAKHMILPVFVLSVSTMASFTRFVRTSMLQVIREDYVRTARAKGLSERVVIYKHALRNAMIPLVTILAMSIPGLIGGSVVIEQIFSWPGVGSLSFNSVMGRDYNVVMAFNTITAMLTLVFMLLADIAYVAVDPRIRFD</sequence>
<dbReference type="EMBL" id="CP058559">
    <property type="protein sequence ID" value="QNO15692.1"/>
    <property type="molecule type" value="Genomic_DNA"/>
</dbReference>
<dbReference type="PROSITE" id="PS50928">
    <property type="entry name" value="ABC_TM1"/>
    <property type="match status" value="1"/>
</dbReference>
<keyword evidence="3" id="KW-1003">Cell membrane</keyword>
<feature type="transmembrane region" description="Helical" evidence="7">
    <location>
        <begin position="191"/>
        <end position="210"/>
    </location>
</feature>
<evidence type="ECO:0000259" key="8">
    <source>
        <dbReference type="PROSITE" id="PS50928"/>
    </source>
</evidence>
<dbReference type="AlphaFoldDB" id="A0A7G9WAI0"/>
<feature type="domain" description="ABC transmembrane type-1" evidence="8">
    <location>
        <begin position="96"/>
        <end position="310"/>
    </location>
</feature>
<protein>
    <submittedName>
        <fullName evidence="9">ABC transporter permease</fullName>
    </submittedName>
</protein>
<keyword evidence="4 7" id="KW-0812">Transmembrane</keyword>
<proteinExistence type="inferred from homology"/>
<feature type="transmembrane region" description="Helical" evidence="7">
    <location>
        <begin position="249"/>
        <end position="271"/>
    </location>
</feature>
<keyword evidence="6 7" id="KW-0472">Membrane</keyword>
<evidence type="ECO:0000256" key="7">
    <source>
        <dbReference type="RuleBase" id="RU363032"/>
    </source>
</evidence>
<feature type="transmembrane region" description="Helical" evidence="7">
    <location>
        <begin position="100"/>
        <end position="123"/>
    </location>
</feature>
<dbReference type="Gene3D" id="1.10.3720.10">
    <property type="entry name" value="MetI-like"/>
    <property type="match status" value="1"/>
</dbReference>
<dbReference type="Pfam" id="PF19300">
    <property type="entry name" value="BPD_transp_1_N"/>
    <property type="match status" value="1"/>
</dbReference>